<evidence type="ECO:0000313" key="10">
    <source>
        <dbReference type="Proteomes" id="UP001596310"/>
    </source>
</evidence>
<dbReference type="InterPro" id="IPR045864">
    <property type="entry name" value="aa-tRNA-synth_II/BPL/LPL"/>
</dbReference>
<organism evidence="9 10">
    <name type="scientific">Lapidilactobacillus achengensis</name>
    <dbReference type="NCBI Taxonomy" id="2486000"/>
    <lineage>
        <taxon>Bacteria</taxon>
        <taxon>Bacillati</taxon>
        <taxon>Bacillota</taxon>
        <taxon>Bacilli</taxon>
        <taxon>Lactobacillales</taxon>
        <taxon>Lactobacillaceae</taxon>
        <taxon>Lapidilactobacillus</taxon>
    </lineage>
</organism>
<evidence type="ECO:0000256" key="3">
    <source>
        <dbReference type="ARBA" id="ARBA00012367"/>
    </source>
</evidence>
<keyword evidence="10" id="KW-1185">Reference proteome</keyword>
<dbReference type="GO" id="GO:0016874">
    <property type="term" value="F:ligase activity"/>
    <property type="evidence" value="ECO:0007669"/>
    <property type="project" value="UniProtKB-KW"/>
</dbReference>
<proteinExistence type="predicted"/>
<evidence type="ECO:0000256" key="7">
    <source>
        <dbReference type="ARBA" id="ARBA00048037"/>
    </source>
</evidence>
<dbReference type="Pfam" id="PF21948">
    <property type="entry name" value="LplA-B_cat"/>
    <property type="match status" value="1"/>
</dbReference>
<name>A0ABW1UM07_9LACO</name>
<dbReference type="EMBL" id="JBHSSM010000015">
    <property type="protein sequence ID" value="MFC6314982.1"/>
    <property type="molecule type" value="Genomic_DNA"/>
</dbReference>
<dbReference type="Proteomes" id="UP001596310">
    <property type="component" value="Unassembled WGS sequence"/>
</dbReference>
<dbReference type="SUPFAM" id="SSF82649">
    <property type="entry name" value="SufE/NifU"/>
    <property type="match status" value="1"/>
</dbReference>
<evidence type="ECO:0000256" key="1">
    <source>
        <dbReference type="ARBA" id="ARBA00005085"/>
    </source>
</evidence>
<comment type="pathway">
    <text evidence="1">Protein modification; protein lipoylation via exogenous pathway; protein N(6)-(lipoyl)lysine from lipoate: step 2/2.</text>
</comment>
<dbReference type="SUPFAM" id="SSF55681">
    <property type="entry name" value="Class II aaRS and biotin synthetases"/>
    <property type="match status" value="1"/>
</dbReference>
<evidence type="ECO:0000259" key="8">
    <source>
        <dbReference type="PROSITE" id="PS51733"/>
    </source>
</evidence>
<dbReference type="RefSeq" id="WP_125595847.1">
    <property type="nucleotide sequence ID" value="NZ_JBHSSM010000015.1"/>
</dbReference>
<sequence>MYYVVMPKRDIRDNLATEQYLMNQKSFDEPLLLFYIEAPCIIVGRNQNTFEEINQTYVEEHGITVTRRLSGGGAVYQDLGNLCFSFVVDAKDQTFGDFKSFVQPIVTALQKMGASSVEVSGRNDILVDGKKFSGNAMYTRNGKTFSHGTLSFDVDLDVLTKALNVPADKIASKGIKSIRSRVTNIKPYLRPEFQGLTTEQFRDRLIKEIFGVADLAEVADKEYRLTAEDQAAIDLIAQDTYRNWNWVYGKNPQFSIQKRKHFDYGTIDARMLVENGRIKAITFFGDFFGPQDVHELADHLTGIIYDRGHLTTALAKLDVSQYFTGISQEQLIDLLAQ</sequence>
<dbReference type="Pfam" id="PF10437">
    <property type="entry name" value="Lip_prot_lig_C"/>
    <property type="match status" value="1"/>
</dbReference>
<evidence type="ECO:0000256" key="6">
    <source>
        <dbReference type="ARBA" id="ARBA00022840"/>
    </source>
</evidence>
<dbReference type="CDD" id="cd16443">
    <property type="entry name" value="LplA"/>
    <property type="match status" value="1"/>
</dbReference>
<dbReference type="PANTHER" id="PTHR12561">
    <property type="entry name" value="LIPOATE-PROTEIN LIGASE"/>
    <property type="match status" value="1"/>
</dbReference>
<gene>
    <name evidence="9" type="ORF">ACFQHW_05280</name>
</gene>
<evidence type="ECO:0000256" key="4">
    <source>
        <dbReference type="ARBA" id="ARBA00022598"/>
    </source>
</evidence>
<reference evidence="10" key="1">
    <citation type="journal article" date="2019" name="Int. J. Syst. Evol. Microbiol.">
        <title>The Global Catalogue of Microorganisms (GCM) 10K type strain sequencing project: providing services to taxonomists for standard genome sequencing and annotation.</title>
        <authorList>
            <consortium name="The Broad Institute Genomics Platform"/>
            <consortium name="The Broad Institute Genome Sequencing Center for Infectious Disease"/>
            <person name="Wu L."/>
            <person name="Ma J."/>
        </authorList>
    </citation>
    <scope>NUCLEOTIDE SEQUENCE [LARGE SCALE GENOMIC DNA]</scope>
    <source>
        <strain evidence="10">CCM 8897</strain>
    </source>
</reference>
<dbReference type="PANTHER" id="PTHR12561:SF3">
    <property type="entry name" value="LIPOYLTRANSFERASE 1, MITOCHONDRIAL"/>
    <property type="match status" value="1"/>
</dbReference>
<keyword evidence="4 9" id="KW-0436">Ligase</keyword>
<evidence type="ECO:0000256" key="5">
    <source>
        <dbReference type="ARBA" id="ARBA00022741"/>
    </source>
</evidence>
<protein>
    <recommendedName>
        <fullName evidence="3">lipoate--protein ligase</fullName>
        <ecNumber evidence="3">6.3.1.20</ecNumber>
    </recommendedName>
</protein>
<dbReference type="Gene3D" id="3.30.930.10">
    <property type="entry name" value="Bira Bifunctional Protein, Domain 2"/>
    <property type="match status" value="1"/>
</dbReference>
<dbReference type="NCBIfam" id="TIGR00545">
    <property type="entry name" value="lipoyltrans"/>
    <property type="match status" value="1"/>
</dbReference>
<evidence type="ECO:0000256" key="2">
    <source>
        <dbReference type="ARBA" id="ARBA00005124"/>
    </source>
</evidence>
<dbReference type="PROSITE" id="PS51733">
    <property type="entry name" value="BPL_LPL_CATALYTIC"/>
    <property type="match status" value="1"/>
</dbReference>
<feature type="domain" description="BPL/LPL catalytic" evidence="8">
    <location>
        <begin position="26"/>
        <end position="209"/>
    </location>
</feature>
<dbReference type="InterPro" id="IPR004143">
    <property type="entry name" value="BPL_LPL_catalytic"/>
</dbReference>
<dbReference type="Gene3D" id="3.30.390.50">
    <property type="entry name" value="CO dehydrogenase flavoprotein, C-terminal domain"/>
    <property type="match status" value="1"/>
</dbReference>
<dbReference type="EC" id="6.3.1.20" evidence="3"/>
<accession>A0ABW1UM07</accession>
<keyword evidence="6" id="KW-0067">ATP-binding</keyword>
<comment type="pathway">
    <text evidence="2">Protein modification; protein lipoylation via exogenous pathway; protein N(6)-(lipoyl)lysine from lipoate: step 1/2.</text>
</comment>
<comment type="catalytic activity">
    <reaction evidence="7">
        <text>L-lysyl-[lipoyl-carrier protein] + (R)-lipoate + ATP = N(6)-[(R)-lipoyl]-L-lysyl-[lipoyl-carrier protein] + AMP + diphosphate + H(+)</text>
        <dbReference type="Rhea" id="RHEA:49288"/>
        <dbReference type="Rhea" id="RHEA-COMP:10500"/>
        <dbReference type="Rhea" id="RHEA-COMP:10502"/>
        <dbReference type="ChEBI" id="CHEBI:15378"/>
        <dbReference type="ChEBI" id="CHEBI:29969"/>
        <dbReference type="ChEBI" id="CHEBI:30616"/>
        <dbReference type="ChEBI" id="CHEBI:33019"/>
        <dbReference type="ChEBI" id="CHEBI:83088"/>
        <dbReference type="ChEBI" id="CHEBI:83099"/>
        <dbReference type="ChEBI" id="CHEBI:456215"/>
        <dbReference type="EC" id="6.3.1.20"/>
    </reaction>
</comment>
<keyword evidence="5" id="KW-0547">Nucleotide-binding</keyword>
<dbReference type="InterPro" id="IPR019491">
    <property type="entry name" value="Lipoate_protein_ligase_C"/>
</dbReference>
<dbReference type="InterPro" id="IPR004562">
    <property type="entry name" value="LipoylTrfase_LipoateP_Ligase"/>
</dbReference>
<comment type="caution">
    <text evidence="9">The sequence shown here is derived from an EMBL/GenBank/DDBJ whole genome shotgun (WGS) entry which is preliminary data.</text>
</comment>
<evidence type="ECO:0000313" key="9">
    <source>
        <dbReference type="EMBL" id="MFC6314982.1"/>
    </source>
</evidence>